<keyword evidence="7" id="KW-0472">Membrane</keyword>
<evidence type="ECO:0000313" key="14">
    <source>
        <dbReference type="Proteomes" id="UP001183176"/>
    </source>
</evidence>
<dbReference type="InterPro" id="IPR021720">
    <property type="entry name" value="Malectin_dom"/>
</dbReference>
<gene>
    <name evidence="13" type="ORF">RM423_02615</name>
</gene>
<feature type="signal peptide" evidence="10">
    <location>
        <begin position="1"/>
        <end position="34"/>
    </location>
</feature>
<keyword evidence="9" id="KW-0119">Carbohydrate metabolism</keyword>
<dbReference type="InterPro" id="IPR008979">
    <property type="entry name" value="Galactose-bd-like_sf"/>
</dbReference>
<sequence length="570" mass="58881">MYAFRLTSRSNFIAVTGCLLATTAILTHAGTSVAAVTAVRPTSAHLVAAGRAVTDRSGQVWSTDSGFAVGGTLSTTSQSILGTTEPKLFQTQRYGMSGFKIPLAAGTYQVTVNLAEHYWPKARQRIFSISAEGHTVASGVDAVAEVGEFHAYQLRFSVPVSDGTLDLRFTAQIDHSMLSSVSAVLSNSAPVTSAPVSLAAPVTSAAPVRTVPVSLPADAMRPESFGARGDGSTDDTAALQKAFDSAPAGVPVYLTPGRSYPHATVLHLRVPGLHVTGAGVLLATSESRSSVWIESDNVLLDGGVVIRTARTTQRWSAWEQMGVRVVGHRGVVLRGIVVDGSAAAGIYIGNQASQFVLDQVTVRNTRADGIHMTMGAHDGQVISPTVANTGDDGVAVVSYASDGPACHDITVKAPRVLGTTWGRGLSVVGGTRITETDIDVERTSAAGVYVASEGSPWYTAAPQSVSIAGGSISDANTDAGVDHGAVLVMSGAVGHAPDAVTIRGLAISSTRASASRDIGVVTYGTAPKSILFADLAITGGPKSAYQGNTPQTSYQVRNLTQNGIRLADRG</sequence>
<evidence type="ECO:0000256" key="6">
    <source>
        <dbReference type="ARBA" id="ARBA00022989"/>
    </source>
</evidence>
<evidence type="ECO:0000256" key="8">
    <source>
        <dbReference type="ARBA" id="ARBA00023180"/>
    </source>
</evidence>
<evidence type="ECO:0000259" key="11">
    <source>
        <dbReference type="Pfam" id="PF11721"/>
    </source>
</evidence>
<evidence type="ECO:0000256" key="5">
    <source>
        <dbReference type="ARBA" id="ARBA00022824"/>
    </source>
</evidence>
<organism evidence="13 14">
    <name type="scientific">Jatrophihabitans lederbergiae</name>
    <dbReference type="NCBI Taxonomy" id="3075547"/>
    <lineage>
        <taxon>Bacteria</taxon>
        <taxon>Bacillati</taxon>
        <taxon>Actinomycetota</taxon>
        <taxon>Actinomycetes</taxon>
        <taxon>Jatrophihabitantales</taxon>
        <taxon>Jatrophihabitantaceae</taxon>
        <taxon>Jatrophihabitans</taxon>
    </lineage>
</organism>
<dbReference type="InterPro" id="IPR039155">
    <property type="entry name" value="MLEC"/>
</dbReference>
<accession>A0ABU2J5K9</accession>
<comment type="subcellular location">
    <subcellularLocation>
        <location evidence="1">Endoplasmic reticulum membrane</location>
        <topology evidence="1">Single-pass type I membrane protein</topology>
    </subcellularLocation>
</comment>
<dbReference type="SUPFAM" id="SSF51126">
    <property type="entry name" value="Pectin lyase-like"/>
    <property type="match status" value="1"/>
</dbReference>
<dbReference type="PANTHER" id="PTHR13460:SF0">
    <property type="entry name" value="MALECTIN"/>
    <property type="match status" value="1"/>
</dbReference>
<feature type="chain" id="PRO_5046314729" evidence="10">
    <location>
        <begin position="35"/>
        <end position="570"/>
    </location>
</feature>
<dbReference type="Proteomes" id="UP001183176">
    <property type="component" value="Unassembled WGS sequence"/>
</dbReference>
<evidence type="ECO:0000256" key="2">
    <source>
        <dbReference type="ARBA" id="ARBA00009141"/>
    </source>
</evidence>
<feature type="domain" description="Rhamnogalacturonase A/B/Epimerase-like pectate lyase" evidence="12">
    <location>
        <begin position="224"/>
        <end position="424"/>
    </location>
</feature>
<keyword evidence="3" id="KW-0812">Transmembrane</keyword>
<dbReference type="SUPFAM" id="SSF49785">
    <property type="entry name" value="Galactose-binding domain-like"/>
    <property type="match status" value="1"/>
</dbReference>
<evidence type="ECO:0000256" key="3">
    <source>
        <dbReference type="ARBA" id="ARBA00022692"/>
    </source>
</evidence>
<comment type="similarity">
    <text evidence="2">Belongs to the malectin family.</text>
</comment>
<evidence type="ECO:0000256" key="10">
    <source>
        <dbReference type="SAM" id="SignalP"/>
    </source>
</evidence>
<evidence type="ECO:0000256" key="1">
    <source>
        <dbReference type="ARBA" id="ARBA00004115"/>
    </source>
</evidence>
<dbReference type="InterPro" id="IPR012334">
    <property type="entry name" value="Pectin_lyas_fold"/>
</dbReference>
<keyword evidence="14" id="KW-1185">Reference proteome</keyword>
<proteinExistence type="inferred from homology"/>
<protein>
    <submittedName>
        <fullName evidence="13">Malectin domain-containing carbohydrate-binding protein</fullName>
    </submittedName>
</protein>
<reference evidence="14" key="1">
    <citation type="submission" date="2023-07" db="EMBL/GenBank/DDBJ databases">
        <title>30 novel species of actinomycetes from the DSMZ collection.</title>
        <authorList>
            <person name="Nouioui I."/>
        </authorList>
    </citation>
    <scope>NUCLEOTIDE SEQUENCE [LARGE SCALE GENOMIC DNA]</scope>
    <source>
        <strain evidence="14">DSM 44399</strain>
    </source>
</reference>
<keyword evidence="6" id="KW-1133">Transmembrane helix</keyword>
<keyword evidence="8" id="KW-0325">Glycoprotein</keyword>
<evidence type="ECO:0000259" key="12">
    <source>
        <dbReference type="Pfam" id="PF12708"/>
    </source>
</evidence>
<evidence type="ECO:0000256" key="9">
    <source>
        <dbReference type="ARBA" id="ARBA00023277"/>
    </source>
</evidence>
<keyword evidence="5" id="KW-0256">Endoplasmic reticulum</keyword>
<dbReference type="Gene3D" id="2.60.120.430">
    <property type="entry name" value="Galactose-binding lectin"/>
    <property type="match status" value="1"/>
</dbReference>
<evidence type="ECO:0000256" key="7">
    <source>
        <dbReference type="ARBA" id="ARBA00023136"/>
    </source>
</evidence>
<dbReference type="EMBL" id="JAVREH010000002">
    <property type="protein sequence ID" value="MDT0260280.1"/>
    <property type="molecule type" value="Genomic_DNA"/>
</dbReference>
<dbReference type="InterPro" id="IPR024535">
    <property type="entry name" value="RHGA/B-epi-like_pectate_lyase"/>
</dbReference>
<dbReference type="Pfam" id="PF12708">
    <property type="entry name" value="Pect-lyase_RHGA_epim"/>
    <property type="match status" value="1"/>
</dbReference>
<comment type="caution">
    <text evidence="13">The sequence shown here is derived from an EMBL/GenBank/DDBJ whole genome shotgun (WGS) entry which is preliminary data.</text>
</comment>
<evidence type="ECO:0000313" key="13">
    <source>
        <dbReference type="EMBL" id="MDT0260280.1"/>
    </source>
</evidence>
<keyword evidence="4 10" id="KW-0732">Signal</keyword>
<evidence type="ECO:0000256" key="4">
    <source>
        <dbReference type="ARBA" id="ARBA00022729"/>
    </source>
</evidence>
<dbReference type="PANTHER" id="PTHR13460">
    <property type="match status" value="1"/>
</dbReference>
<name>A0ABU2J5K9_9ACTN</name>
<dbReference type="RefSeq" id="WP_311421433.1">
    <property type="nucleotide sequence ID" value="NZ_JAVREH010000002.1"/>
</dbReference>
<dbReference type="Gene3D" id="2.160.20.10">
    <property type="entry name" value="Single-stranded right-handed beta-helix, Pectin lyase-like"/>
    <property type="match status" value="1"/>
</dbReference>
<dbReference type="Pfam" id="PF11721">
    <property type="entry name" value="Malectin"/>
    <property type="match status" value="1"/>
</dbReference>
<dbReference type="InterPro" id="IPR011050">
    <property type="entry name" value="Pectin_lyase_fold/virulence"/>
</dbReference>
<feature type="domain" description="Malectin" evidence="11">
    <location>
        <begin position="48"/>
        <end position="174"/>
    </location>
</feature>